<sequence length="606" mass="68553">MIIKTITAATLLVILSGCQTYDTRLELSQQNNTSEQLSANEQMKAIAQNYFDDMIALNPVNGTFVGYTQYNDEFQAPSTPASRSKYVTLVKGYQSKLRAIDKTTLTGQSLISYNILARDLAFSLVGTQFPSYLIPINQMFGAHNTFASLGSGASAQPFNSAEDYDDFIERAKQYVIWLDGVEQNMREGIKQGVVLPKVLSAKLLPQFTVHMVDDAEESVFWQPITNLPKDLTQEQKQQITSAYRNMIEGMLVPAYKKMAKFLETEYLPNSRSSVGLSSLSNGKAWYEYNIEQHTTMKLTADEIHQTGLSEVSRIRNEMNWVKEQLQFEGDLQAFFVHLRESDEFYFNSPEELISAYEKVKRKIDKRVPILFDIKPKAEYVVKAVESFRAESAAGASYSAPAPDGSRPGIFYINTHNLKAQPKFLVETLSIHEAAPGHHFQIALQQEIKDVPMFRKFGGYTVFSEGWALYAESLGKELGLFTDPLMWYGRLVDEQLRAMRLVVDTGLHAKNWSREQAITFMINNSSMAESDVVAEVERYIAWPGQAVSYKVGQFKIQELKDYAQSVLGKRFDVKAFHRQILTDGAVPMVILERKIKAWVVEQAESSS</sequence>
<reference evidence="2" key="1">
    <citation type="submission" date="2019-06" db="EMBL/GenBank/DDBJ databases">
        <title>Co-occurence of chitin degradation, pigmentation and bioactivity in marine Pseudoalteromonas.</title>
        <authorList>
            <person name="Sonnenschein E.C."/>
            <person name="Bech P.K."/>
        </authorList>
    </citation>
    <scope>NUCLEOTIDE SEQUENCE [LARGE SCALE GENOMIC DNA]</scope>
    <source>
        <strain evidence="2">S3895</strain>
    </source>
</reference>
<name>A0ABY2VZ14_9GAMM</name>
<dbReference type="PANTHER" id="PTHR33361">
    <property type="entry name" value="GLR0591 PROTEIN"/>
    <property type="match status" value="1"/>
</dbReference>
<dbReference type="EMBL" id="PNBW01000036">
    <property type="protein sequence ID" value="TMO75453.1"/>
    <property type="molecule type" value="Genomic_DNA"/>
</dbReference>
<gene>
    <name evidence="1" type="ORF">CWC20_07980</name>
</gene>
<dbReference type="PANTHER" id="PTHR33361:SF16">
    <property type="entry name" value="DUF885 DOMAIN-CONTAINING PROTEIN"/>
    <property type="match status" value="1"/>
</dbReference>
<keyword evidence="2" id="KW-1185">Reference proteome</keyword>
<comment type="caution">
    <text evidence="1">The sequence shown here is derived from an EMBL/GenBank/DDBJ whole genome shotgun (WGS) entry which is preliminary data.</text>
</comment>
<evidence type="ECO:0000313" key="1">
    <source>
        <dbReference type="EMBL" id="TMO75453.1"/>
    </source>
</evidence>
<dbReference type="PROSITE" id="PS51257">
    <property type="entry name" value="PROKAR_LIPOPROTEIN"/>
    <property type="match status" value="1"/>
</dbReference>
<dbReference type="InterPro" id="IPR010281">
    <property type="entry name" value="DUF885"/>
</dbReference>
<dbReference type="RefSeq" id="WP_138676382.1">
    <property type="nucleotide sequence ID" value="NZ_PNBW01000036.1"/>
</dbReference>
<organism evidence="1 2">
    <name type="scientific">Pseudoalteromonas aurantia</name>
    <dbReference type="NCBI Taxonomy" id="43654"/>
    <lineage>
        <taxon>Bacteria</taxon>
        <taxon>Pseudomonadati</taxon>
        <taxon>Pseudomonadota</taxon>
        <taxon>Gammaproteobacteria</taxon>
        <taxon>Alteromonadales</taxon>
        <taxon>Pseudoalteromonadaceae</taxon>
        <taxon>Pseudoalteromonas</taxon>
    </lineage>
</organism>
<dbReference type="Pfam" id="PF05960">
    <property type="entry name" value="DUF885"/>
    <property type="match status" value="1"/>
</dbReference>
<accession>A0ABY2VZ14</accession>
<proteinExistence type="predicted"/>
<protein>
    <submittedName>
        <fullName evidence="1">DUF885 domain-containing protein</fullName>
    </submittedName>
</protein>
<dbReference type="Proteomes" id="UP000307164">
    <property type="component" value="Unassembled WGS sequence"/>
</dbReference>
<evidence type="ECO:0000313" key="2">
    <source>
        <dbReference type="Proteomes" id="UP000307164"/>
    </source>
</evidence>